<evidence type="ECO:0000313" key="3">
    <source>
        <dbReference type="Proteomes" id="UP001057375"/>
    </source>
</evidence>
<feature type="non-terminal residue" evidence="2">
    <location>
        <position position="85"/>
    </location>
</feature>
<organism evidence="2 3">
    <name type="scientific">Aduncisulcus paluster</name>
    <dbReference type="NCBI Taxonomy" id="2918883"/>
    <lineage>
        <taxon>Eukaryota</taxon>
        <taxon>Metamonada</taxon>
        <taxon>Carpediemonas-like organisms</taxon>
        <taxon>Aduncisulcus</taxon>
    </lineage>
</organism>
<dbReference type="EMBL" id="BQXS01008723">
    <property type="protein sequence ID" value="GKT30303.1"/>
    <property type="molecule type" value="Genomic_DNA"/>
</dbReference>
<dbReference type="Pfam" id="PF17919">
    <property type="entry name" value="RT_RNaseH_2"/>
    <property type="match status" value="1"/>
</dbReference>
<evidence type="ECO:0000313" key="2">
    <source>
        <dbReference type="EMBL" id="GKT30303.1"/>
    </source>
</evidence>
<dbReference type="PANTHER" id="PTHR33064:SF37">
    <property type="entry name" value="RIBONUCLEASE H"/>
    <property type="match status" value="1"/>
</dbReference>
<proteinExistence type="predicted"/>
<dbReference type="InterPro" id="IPR051320">
    <property type="entry name" value="Viral_Replic_Matur_Polypro"/>
</dbReference>
<dbReference type="InterPro" id="IPR043128">
    <property type="entry name" value="Rev_trsase/Diguanyl_cyclase"/>
</dbReference>
<name>A0ABQ5KCN5_9EUKA</name>
<dbReference type="SUPFAM" id="SSF56672">
    <property type="entry name" value="DNA/RNA polymerases"/>
    <property type="match status" value="1"/>
</dbReference>
<feature type="domain" description="Reverse transcriptase/retrotransposon-derived protein RNase H-like" evidence="1">
    <location>
        <begin position="31"/>
        <end position="84"/>
    </location>
</feature>
<sequence>MVNFCRDFIPNCSTLTAPLSELTHKTKDFEWTDAHTECFYKILELLKTAPPLSFIDDQKDTGIYTDASDYGVGGVVLQVDRNGRR</sequence>
<comment type="caution">
    <text evidence="2">The sequence shown here is derived from an EMBL/GenBank/DDBJ whole genome shotgun (WGS) entry which is preliminary data.</text>
</comment>
<keyword evidence="3" id="KW-1185">Reference proteome</keyword>
<dbReference type="InterPro" id="IPR041577">
    <property type="entry name" value="RT_RNaseH_2"/>
</dbReference>
<reference evidence="2" key="1">
    <citation type="submission" date="2022-03" db="EMBL/GenBank/DDBJ databases">
        <title>Draft genome sequence of Aduncisulcus paluster, a free-living microaerophilic Fornicata.</title>
        <authorList>
            <person name="Yuyama I."/>
            <person name="Kume K."/>
            <person name="Tamura T."/>
            <person name="Inagaki Y."/>
            <person name="Hashimoto T."/>
        </authorList>
    </citation>
    <scope>NUCLEOTIDE SEQUENCE</scope>
    <source>
        <strain evidence="2">NY0171</strain>
    </source>
</reference>
<gene>
    <name evidence="2" type="ORF">ADUPG1_005465</name>
</gene>
<dbReference type="PANTHER" id="PTHR33064">
    <property type="entry name" value="POL PROTEIN"/>
    <property type="match status" value="1"/>
</dbReference>
<evidence type="ECO:0000259" key="1">
    <source>
        <dbReference type="Pfam" id="PF17919"/>
    </source>
</evidence>
<dbReference type="Proteomes" id="UP001057375">
    <property type="component" value="Unassembled WGS sequence"/>
</dbReference>
<dbReference type="Gene3D" id="3.30.70.270">
    <property type="match status" value="1"/>
</dbReference>
<protein>
    <recommendedName>
        <fullName evidence="1">Reverse transcriptase/retrotransposon-derived protein RNase H-like domain-containing protein</fullName>
    </recommendedName>
</protein>
<dbReference type="InterPro" id="IPR043502">
    <property type="entry name" value="DNA/RNA_pol_sf"/>
</dbReference>
<accession>A0ABQ5KCN5</accession>